<organism evidence="3 4">
    <name type="scientific">Phytophthora infestans</name>
    <name type="common">Potato late blight agent</name>
    <name type="synonym">Botrytis infestans</name>
    <dbReference type="NCBI Taxonomy" id="4787"/>
    <lineage>
        <taxon>Eukaryota</taxon>
        <taxon>Sar</taxon>
        <taxon>Stramenopiles</taxon>
        <taxon>Oomycota</taxon>
        <taxon>Peronosporomycetes</taxon>
        <taxon>Peronosporales</taxon>
        <taxon>Peronosporaceae</taxon>
        <taxon>Phytophthora</taxon>
    </lineage>
</organism>
<keyword evidence="4" id="KW-1185">Reference proteome</keyword>
<reference evidence="3" key="1">
    <citation type="submission" date="2020-04" db="EMBL/GenBank/DDBJ databases">
        <title>Hybrid Assembly of Korean Phytophthora infestans isolates.</title>
        <authorList>
            <person name="Prokchorchik M."/>
            <person name="Lee Y."/>
            <person name="Seo J."/>
            <person name="Cho J.-H."/>
            <person name="Park Y.-E."/>
            <person name="Jang D.-C."/>
            <person name="Im J.-S."/>
            <person name="Choi J.-G."/>
            <person name="Park H.-J."/>
            <person name="Lee G.-B."/>
            <person name="Lee Y.-G."/>
            <person name="Hong S.-Y."/>
            <person name="Cho K."/>
            <person name="Sohn K.H."/>
        </authorList>
    </citation>
    <scope>NUCLEOTIDE SEQUENCE</scope>
    <source>
        <strain evidence="3">KR_1_A1</strain>
    </source>
</reference>
<evidence type="ECO:0008006" key="5">
    <source>
        <dbReference type="Google" id="ProtNLM"/>
    </source>
</evidence>
<proteinExistence type="predicted"/>
<evidence type="ECO:0000313" key="4">
    <source>
        <dbReference type="Proteomes" id="UP000602510"/>
    </source>
</evidence>
<name>A0A833SU13_PHYIN</name>
<feature type="region of interest" description="Disordered" evidence="1">
    <location>
        <begin position="1"/>
        <end position="34"/>
    </location>
</feature>
<accession>A0A833SU13</accession>
<dbReference type="EMBL" id="WSZM01000136">
    <property type="protein sequence ID" value="KAF4040742.1"/>
    <property type="molecule type" value="Genomic_DNA"/>
</dbReference>
<keyword evidence="2" id="KW-1133">Transmembrane helix</keyword>
<comment type="caution">
    <text evidence="3">The sequence shown here is derived from an EMBL/GenBank/DDBJ whole genome shotgun (WGS) entry which is preliminary data.</text>
</comment>
<keyword evidence="2" id="KW-0472">Membrane</keyword>
<evidence type="ECO:0000256" key="2">
    <source>
        <dbReference type="SAM" id="Phobius"/>
    </source>
</evidence>
<keyword evidence="2" id="KW-0812">Transmembrane</keyword>
<sequence length="142" mass="16364">MLIDLNDEWSDSECSSSEEDDDDDVPVMYDSNDDDPYLFRREVKRRAVAEGRQPGGILCDSSRFLGIENDRDVLRLSKQPQKCLDLLLSLVLAEQLKHKLMLADRTPLFVFLLTLLSFYSALMTFRFLLRIPLATVLCQLFV</sequence>
<evidence type="ECO:0000313" key="3">
    <source>
        <dbReference type="EMBL" id="KAF4040742.1"/>
    </source>
</evidence>
<protein>
    <recommendedName>
        <fullName evidence="5">Transmembrane protein</fullName>
    </recommendedName>
</protein>
<dbReference type="Proteomes" id="UP000602510">
    <property type="component" value="Unassembled WGS sequence"/>
</dbReference>
<feature type="transmembrane region" description="Helical" evidence="2">
    <location>
        <begin position="108"/>
        <end position="129"/>
    </location>
</feature>
<gene>
    <name evidence="3" type="ORF">GN244_ATG07093</name>
</gene>
<dbReference type="AlphaFoldDB" id="A0A833SU13"/>
<evidence type="ECO:0000256" key="1">
    <source>
        <dbReference type="SAM" id="MobiDB-lite"/>
    </source>
</evidence>